<accession>A0ABW8IZP4</accession>
<evidence type="ECO:0000256" key="1">
    <source>
        <dbReference type="ARBA" id="ARBA00009091"/>
    </source>
</evidence>
<feature type="chain" id="PRO_5046402493" evidence="3">
    <location>
        <begin position="26"/>
        <end position="203"/>
    </location>
</feature>
<dbReference type="Gene3D" id="3.30.910.20">
    <property type="entry name" value="Skp domain"/>
    <property type="match status" value="1"/>
</dbReference>
<feature type="signal peptide" evidence="3">
    <location>
        <begin position="1"/>
        <end position="25"/>
    </location>
</feature>
<dbReference type="SUPFAM" id="SSF111384">
    <property type="entry name" value="OmpH-like"/>
    <property type="match status" value="1"/>
</dbReference>
<dbReference type="EMBL" id="JADIKG010000013">
    <property type="protein sequence ID" value="MFK2874819.1"/>
    <property type="molecule type" value="Genomic_DNA"/>
</dbReference>
<dbReference type="PANTHER" id="PTHR35089">
    <property type="entry name" value="CHAPERONE PROTEIN SKP"/>
    <property type="match status" value="1"/>
</dbReference>
<sequence>MRIDRTLMTLAAVALASTSSVAVRAQSNNNLPLDGPVVAGVCVLSREAIFANAKVGQAASDRLKQLAQQAQAGIDTERKPIEADLQTYRAQAASLSADQRQSREQALTQRMQTVQADQALRSRELEATRTQAMQQIAQYAQPVINNAYHSKNCGLLLDRNSVLGGNMANDLTAAVVQGLDAKVTTISFNLATLPADGASGATP</sequence>
<protein>
    <submittedName>
        <fullName evidence="4">OmpH family outer membrane protein</fullName>
    </submittedName>
</protein>
<evidence type="ECO:0000313" key="5">
    <source>
        <dbReference type="Proteomes" id="UP001620405"/>
    </source>
</evidence>
<comment type="caution">
    <text evidence="4">The sequence shown here is derived from an EMBL/GenBank/DDBJ whole genome shotgun (WGS) entry which is preliminary data.</text>
</comment>
<proteinExistence type="inferred from homology"/>
<dbReference type="SMART" id="SM00935">
    <property type="entry name" value="OmpH"/>
    <property type="match status" value="1"/>
</dbReference>
<dbReference type="Pfam" id="PF03938">
    <property type="entry name" value="OmpH"/>
    <property type="match status" value="1"/>
</dbReference>
<comment type="similarity">
    <text evidence="1">Belongs to the Skp family.</text>
</comment>
<organism evidence="4 5">
    <name type="scientific">Dyella lipolytica</name>
    <dbReference type="NCBI Taxonomy" id="1867835"/>
    <lineage>
        <taxon>Bacteria</taxon>
        <taxon>Pseudomonadati</taxon>
        <taxon>Pseudomonadota</taxon>
        <taxon>Gammaproteobacteria</taxon>
        <taxon>Lysobacterales</taxon>
        <taxon>Rhodanobacteraceae</taxon>
        <taxon>Dyella</taxon>
    </lineage>
</organism>
<gene>
    <name evidence="4" type="ORF">ISP13_14845</name>
</gene>
<reference evidence="4 5" key="1">
    <citation type="submission" date="2020-10" db="EMBL/GenBank/DDBJ databases">
        <title>Phylogeny of dyella-like bacteria.</title>
        <authorList>
            <person name="Fu J."/>
        </authorList>
    </citation>
    <scope>NUCLEOTIDE SEQUENCE [LARGE SCALE GENOMIC DNA]</scope>
    <source>
        <strain evidence="4 5">DHOB07</strain>
    </source>
</reference>
<evidence type="ECO:0000256" key="3">
    <source>
        <dbReference type="SAM" id="SignalP"/>
    </source>
</evidence>
<name>A0ABW8IZP4_9GAMM</name>
<dbReference type="Proteomes" id="UP001620405">
    <property type="component" value="Unassembled WGS sequence"/>
</dbReference>
<dbReference type="PANTHER" id="PTHR35089:SF1">
    <property type="entry name" value="CHAPERONE PROTEIN SKP"/>
    <property type="match status" value="1"/>
</dbReference>
<keyword evidence="2 3" id="KW-0732">Signal</keyword>
<dbReference type="RefSeq" id="WP_284396440.1">
    <property type="nucleotide sequence ID" value="NZ_BSNQ01000003.1"/>
</dbReference>
<evidence type="ECO:0000256" key="2">
    <source>
        <dbReference type="ARBA" id="ARBA00022729"/>
    </source>
</evidence>
<keyword evidence="5" id="KW-1185">Reference proteome</keyword>
<evidence type="ECO:0000313" key="4">
    <source>
        <dbReference type="EMBL" id="MFK2874819.1"/>
    </source>
</evidence>
<dbReference type="InterPro" id="IPR005632">
    <property type="entry name" value="Chaperone_Skp"/>
</dbReference>
<dbReference type="InterPro" id="IPR024930">
    <property type="entry name" value="Skp_dom_sf"/>
</dbReference>